<organism evidence="2 3">
    <name type="scientific">Thermoanaerobacterium saccharolyticum (strain DSM 8691 / JW/SL-YS485)</name>
    <dbReference type="NCBI Taxonomy" id="1094508"/>
    <lineage>
        <taxon>Bacteria</taxon>
        <taxon>Bacillati</taxon>
        <taxon>Bacillota</taxon>
        <taxon>Clostridia</taxon>
        <taxon>Thermoanaerobacterales</taxon>
        <taxon>Thermoanaerobacteraceae</taxon>
        <taxon>Thermoanaerobacterium</taxon>
    </lineage>
</organism>
<dbReference type="Proteomes" id="UP000006178">
    <property type="component" value="Chromosome"/>
</dbReference>
<accession>I3VSL2</accession>
<dbReference type="AlphaFoldDB" id="I3VSL2"/>
<proteinExistence type="predicted"/>
<keyword evidence="3" id="KW-1185">Reference proteome</keyword>
<keyword evidence="1" id="KW-1133">Transmembrane helix</keyword>
<evidence type="ECO:0000313" key="2">
    <source>
        <dbReference type="EMBL" id="AFK85507.1"/>
    </source>
</evidence>
<dbReference type="STRING" id="1094508.Tsac_0481"/>
<dbReference type="PATRIC" id="fig|1094508.3.peg.486"/>
<keyword evidence="1" id="KW-0472">Membrane</keyword>
<keyword evidence="1" id="KW-0812">Transmembrane</keyword>
<gene>
    <name evidence="2" type="ordered locus">Tsac_0481</name>
</gene>
<evidence type="ECO:0000256" key="1">
    <source>
        <dbReference type="SAM" id="Phobius"/>
    </source>
</evidence>
<protein>
    <submittedName>
        <fullName evidence="2">Uncharacterized protein</fullName>
    </submittedName>
</protein>
<name>I3VSL2_THESW</name>
<evidence type="ECO:0000313" key="3">
    <source>
        <dbReference type="Proteomes" id="UP000006178"/>
    </source>
</evidence>
<feature type="transmembrane region" description="Helical" evidence="1">
    <location>
        <begin position="20"/>
        <end position="41"/>
    </location>
</feature>
<reference evidence="2 3" key="1">
    <citation type="journal article" date="2014" name="Appl. Environ. Microbiol.">
        <title>Profile of Secreted Hydrolases, Associated Proteins, and SlpA in Thermoanaerobacterium saccharolyticum during the Degradation of Hemicellulose.</title>
        <authorList>
            <person name="Currie D.H."/>
            <person name="Guss A.M."/>
            <person name="Herring C.D."/>
            <person name="Giannone R.J."/>
            <person name="Johnson C.M."/>
            <person name="Lankford P.K."/>
            <person name="Brown S.D."/>
            <person name="Hettich R.L."/>
            <person name="Lynd L.R."/>
        </authorList>
    </citation>
    <scope>NUCLEOTIDE SEQUENCE [LARGE SCALE GENOMIC DNA]</scope>
    <source>
        <strain evidence="3">DSM 8691 / JW/SL-YS485</strain>
    </source>
</reference>
<dbReference type="EMBL" id="CP003184">
    <property type="protein sequence ID" value="AFK85507.1"/>
    <property type="molecule type" value="Genomic_DNA"/>
</dbReference>
<sequence>MSNKLYKVLISKDIYADVSAHVNIFGGYIGLKAEVVVLILFTSVK</sequence>
<dbReference type="KEGG" id="tsh:Tsac_0481"/>
<dbReference type="BioCyc" id="TSAC1094508:GLMA-478-MONOMER"/>